<keyword evidence="2" id="KW-1185">Reference proteome</keyword>
<sequence>MRLKRIIWVPPYSERQDWSFDWGIQDSRWNQPRGSPFYEVKLPEKVVDNLRLIHQHADALSMRGHMTAHEMLLHVAEMEGGRFESNVRHAPVTMESREGSEYYCEVFLTCPLEFVLSKDGKATGSFSCQAVTQNSNFTTLRTRRSSSVTSTGWAQFITATPMGTGGILAGLTSVR</sequence>
<comment type="caution">
    <text evidence="1">The sequence shown here is derived from an EMBL/GenBank/DDBJ whole genome shotgun (WGS) entry which is preliminary data.</text>
</comment>
<gene>
    <name evidence="1" type="ORF">FA95DRAFT_1593771</name>
</gene>
<accession>A0ACB8S3I7</accession>
<organism evidence="1 2">
    <name type="scientific">Auriscalpium vulgare</name>
    <dbReference type="NCBI Taxonomy" id="40419"/>
    <lineage>
        <taxon>Eukaryota</taxon>
        <taxon>Fungi</taxon>
        <taxon>Dikarya</taxon>
        <taxon>Basidiomycota</taxon>
        <taxon>Agaricomycotina</taxon>
        <taxon>Agaricomycetes</taxon>
        <taxon>Russulales</taxon>
        <taxon>Auriscalpiaceae</taxon>
        <taxon>Auriscalpium</taxon>
    </lineage>
</organism>
<dbReference type="EMBL" id="MU275859">
    <property type="protein sequence ID" value="KAI0050667.1"/>
    <property type="molecule type" value="Genomic_DNA"/>
</dbReference>
<name>A0ACB8S3I7_9AGAM</name>
<reference evidence="1" key="2">
    <citation type="journal article" date="2022" name="New Phytol.">
        <title>Evolutionary transition to the ectomycorrhizal habit in the genomes of a hyperdiverse lineage of mushroom-forming fungi.</title>
        <authorList>
            <person name="Looney B."/>
            <person name="Miyauchi S."/>
            <person name="Morin E."/>
            <person name="Drula E."/>
            <person name="Courty P.E."/>
            <person name="Kohler A."/>
            <person name="Kuo A."/>
            <person name="LaButti K."/>
            <person name="Pangilinan J."/>
            <person name="Lipzen A."/>
            <person name="Riley R."/>
            <person name="Andreopoulos W."/>
            <person name="He G."/>
            <person name="Johnson J."/>
            <person name="Nolan M."/>
            <person name="Tritt A."/>
            <person name="Barry K.W."/>
            <person name="Grigoriev I.V."/>
            <person name="Nagy L.G."/>
            <person name="Hibbett D."/>
            <person name="Henrissat B."/>
            <person name="Matheny P.B."/>
            <person name="Labbe J."/>
            <person name="Martin F.M."/>
        </authorList>
    </citation>
    <scope>NUCLEOTIDE SEQUENCE</scope>
    <source>
        <strain evidence="1">FP105234-sp</strain>
    </source>
</reference>
<evidence type="ECO:0000313" key="1">
    <source>
        <dbReference type="EMBL" id="KAI0050667.1"/>
    </source>
</evidence>
<dbReference type="Proteomes" id="UP000814033">
    <property type="component" value="Unassembled WGS sequence"/>
</dbReference>
<reference evidence="1" key="1">
    <citation type="submission" date="2021-02" db="EMBL/GenBank/DDBJ databases">
        <authorList>
            <consortium name="DOE Joint Genome Institute"/>
            <person name="Ahrendt S."/>
            <person name="Looney B.P."/>
            <person name="Miyauchi S."/>
            <person name="Morin E."/>
            <person name="Drula E."/>
            <person name="Courty P.E."/>
            <person name="Chicoki N."/>
            <person name="Fauchery L."/>
            <person name="Kohler A."/>
            <person name="Kuo A."/>
            <person name="Labutti K."/>
            <person name="Pangilinan J."/>
            <person name="Lipzen A."/>
            <person name="Riley R."/>
            <person name="Andreopoulos W."/>
            <person name="He G."/>
            <person name="Johnson J."/>
            <person name="Barry K.W."/>
            <person name="Grigoriev I.V."/>
            <person name="Nagy L."/>
            <person name="Hibbett D."/>
            <person name="Henrissat B."/>
            <person name="Matheny P.B."/>
            <person name="Labbe J."/>
            <person name="Martin F."/>
        </authorList>
    </citation>
    <scope>NUCLEOTIDE SEQUENCE</scope>
    <source>
        <strain evidence="1">FP105234-sp</strain>
    </source>
</reference>
<evidence type="ECO:0000313" key="2">
    <source>
        <dbReference type="Proteomes" id="UP000814033"/>
    </source>
</evidence>
<proteinExistence type="predicted"/>
<protein>
    <submittedName>
        <fullName evidence="1">Uncharacterized protein</fullName>
    </submittedName>
</protein>